<keyword evidence="1" id="KW-0812">Transmembrane</keyword>
<sequence length="307" mass="33522">MWKWSLLALGLGLLFAVLAWSGLRRRSSWRDGEKLWGQVAGVSVTPAWNGADSMDGDRSPARVTLRLSLEGREVSLQKDFPKVLAAPALGQRVQVLYRRSTGEWALWKDIRSWWVLWAILAATAVAVFLLLLLGGRTVAAQLSDYTVDHPNPAGSGLALLVGFGAGATGAALAWGLFLPVLRDAFRPLAWVARSLLGQWEPRQAKFVGWVQESDGDGGVRSYPLFSLGQGQDFFPAVTRQKHFAPGDILTVYKSPKGRFSLEPEPLDYLLLPLHLLPVFFVGLFVLCLLVTAAFLLWTGATGLAASL</sequence>
<keyword evidence="1" id="KW-0472">Membrane</keyword>
<evidence type="ECO:0000313" key="2">
    <source>
        <dbReference type="EMBL" id="HJB36796.1"/>
    </source>
</evidence>
<accession>A0A9D2LX75</accession>
<evidence type="ECO:0008006" key="4">
    <source>
        <dbReference type="Google" id="ProtNLM"/>
    </source>
</evidence>
<dbReference type="Proteomes" id="UP000824214">
    <property type="component" value="Unassembled WGS sequence"/>
</dbReference>
<reference evidence="2" key="2">
    <citation type="submission" date="2021-04" db="EMBL/GenBank/DDBJ databases">
        <authorList>
            <person name="Gilroy R."/>
        </authorList>
    </citation>
    <scope>NUCLEOTIDE SEQUENCE</scope>
    <source>
        <strain evidence="2">ChiBcolR8-3208</strain>
    </source>
</reference>
<keyword evidence="1" id="KW-1133">Transmembrane helix</keyword>
<feature type="transmembrane region" description="Helical" evidence="1">
    <location>
        <begin position="156"/>
        <end position="177"/>
    </location>
</feature>
<evidence type="ECO:0000313" key="3">
    <source>
        <dbReference type="Proteomes" id="UP000824214"/>
    </source>
</evidence>
<protein>
    <recommendedName>
        <fullName evidence="4">DUF3592 domain-containing protein</fullName>
    </recommendedName>
</protein>
<dbReference type="EMBL" id="DWXZ01000029">
    <property type="protein sequence ID" value="HJB36796.1"/>
    <property type="molecule type" value="Genomic_DNA"/>
</dbReference>
<name>A0A9D2LX75_9FIRM</name>
<evidence type="ECO:0000256" key="1">
    <source>
        <dbReference type="SAM" id="Phobius"/>
    </source>
</evidence>
<organism evidence="2 3">
    <name type="scientific">Candidatus Acutalibacter ornithocaccae</name>
    <dbReference type="NCBI Taxonomy" id="2838416"/>
    <lineage>
        <taxon>Bacteria</taxon>
        <taxon>Bacillati</taxon>
        <taxon>Bacillota</taxon>
        <taxon>Clostridia</taxon>
        <taxon>Eubacteriales</taxon>
        <taxon>Acutalibacteraceae</taxon>
        <taxon>Acutalibacter</taxon>
    </lineage>
</organism>
<dbReference type="AlphaFoldDB" id="A0A9D2LX75"/>
<proteinExistence type="predicted"/>
<feature type="transmembrane region" description="Helical" evidence="1">
    <location>
        <begin position="114"/>
        <end position="135"/>
    </location>
</feature>
<reference evidence="2" key="1">
    <citation type="journal article" date="2021" name="PeerJ">
        <title>Extensive microbial diversity within the chicken gut microbiome revealed by metagenomics and culture.</title>
        <authorList>
            <person name="Gilroy R."/>
            <person name="Ravi A."/>
            <person name="Getino M."/>
            <person name="Pursley I."/>
            <person name="Horton D.L."/>
            <person name="Alikhan N.F."/>
            <person name="Baker D."/>
            <person name="Gharbi K."/>
            <person name="Hall N."/>
            <person name="Watson M."/>
            <person name="Adriaenssens E.M."/>
            <person name="Foster-Nyarko E."/>
            <person name="Jarju S."/>
            <person name="Secka A."/>
            <person name="Antonio M."/>
            <person name="Oren A."/>
            <person name="Chaudhuri R.R."/>
            <person name="La Ragione R."/>
            <person name="Hildebrand F."/>
            <person name="Pallen M.J."/>
        </authorList>
    </citation>
    <scope>NUCLEOTIDE SEQUENCE</scope>
    <source>
        <strain evidence="2">ChiBcolR8-3208</strain>
    </source>
</reference>
<gene>
    <name evidence="2" type="ORF">H9942_01850</name>
</gene>
<feature type="transmembrane region" description="Helical" evidence="1">
    <location>
        <begin position="275"/>
        <end position="297"/>
    </location>
</feature>
<comment type="caution">
    <text evidence="2">The sequence shown here is derived from an EMBL/GenBank/DDBJ whole genome shotgun (WGS) entry which is preliminary data.</text>
</comment>